<gene>
    <name evidence="2" type="ORF">CSUI_008036</name>
</gene>
<sequence>MKKAHSNDSWRGSSEREEGPRCLSSRHKENSNHPCEFPLSLLLSLLCNSPFKSVSLNTC</sequence>
<keyword evidence="3" id="KW-1185">Reference proteome</keyword>
<feature type="region of interest" description="Disordered" evidence="1">
    <location>
        <begin position="1"/>
        <end position="33"/>
    </location>
</feature>
<feature type="non-terminal residue" evidence="2">
    <location>
        <position position="59"/>
    </location>
</feature>
<comment type="caution">
    <text evidence="2">The sequence shown here is derived from an EMBL/GenBank/DDBJ whole genome shotgun (WGS) entry which is preliminary data.</text>
</comment>
<organism evidence="2 3">
    <name type="scientific">Cystoisospora suis</name>
    <dbReference type="NCBI Taxonomy" id="483139"/>
    <lineage>
        <taxon>Eukaryota</taxon>
        <taxon>Sar</taxon>
        <taxon>Alveolata</taxon>
        <taxon>Apicomplexa</taxon>
        <taxon>Conoidasida</taxon>
        <taxon>Coccidia</taxon>
        <taxon>Eucoccidiorida</taxon>
        <taxon>Eimeriorina</taxon>
        <taxon>Sarcocystidae</taxon>
        <taxon>Cystoisospora</taxon>
    </lineage>
</organism>
<evidence type="ECO:0000313" key="3">
    <source>
        <dbReference type="Proteomes" id="UP000221165"/>
    </source>
</evidence>
<evidence type="ECO:0000313" key="2">
    <source>
        <dbReference type="EMBL" id="PHJ18138.1"/>
    </source>
</evidence>
<dbReference type="GeneID" id="94431386"/>
<reference evidence="2 3" key="1">
    <citation type="journal article" date="2017" name="Int. J. Parasitol.">
        <title>The genome of the protozoan parasite Cystoisospora suis and a reverse vaccinology approach to identify vaccine candidates.</title>
        <authorList>
            <person name="Palmieri N."/>
            <person name="Shrestha A."/>
            <person name="Ruttkowski B."/>
            <person name="Beck T."/>
            <person name="Vogl C."/>
            <person name="Tomley F."/>
            <person name="Blake D.P."/>
            <person name="Joachim A."/>
        </authorList>
    </citation>
    <scope>NUCLEOTIDE SEQUENCE [LARGE SCALE GENOMIC DNA]</scope>
    <source>
        <strain evidence="2 3">Wien I</strain>
    </source>
</reference>
<dbReference type="EMBL" id="MIGC01004377">
    <property type="protein sequence ID" value="PHJ18138.1"/>
    <property type="molecule type" value="Genomic_DNA"/>
</dbReference>
<dbReference type="RefSeq" id="XP_067919848.1">
    <property type="nucleotide sequence ID" value="XM_068068175.1"/>
</dbReference>
<dbReference type="AlphaFoldDB" id="A0A2C6KNE9"/>
<accession>A0A2C6KNE9</accession>
<proteinExistence type="predicted"/>
<protein>
    <submittedName>
        <fullName evidence="2">Uncharacterized protein</fullName>
    </submittedName>
</protein>
<dbReference type="VEuPathDB" id="ToxoDB:CSUI_008036"/>
<name>A0A2C6KNE9_9APIC</name>
<evidence type="ECO:0000256" key="1">
    <source>
        <dbReference type="SAM" id="MobiDB-lite"/>
    </source>
</evidence>
<dbReference type="Proteomes" id="UP000221165">
    <property type="component" value="Unassembled WGS sequence"/>
</dbReference>
<feature type="compositionally biased region" description="Basic and acidic residues" evidence="1">
    <location>
        <begin position="1"/>
        <end position="31"/>
    </location>
</feature>